<dbReference type="Gene3D" id="3.30.70.330">
    <property type="match status" value="1"/>
</dbReference>
<evidence type="ECO:0000256" key="5">
    <source>
        <dbReference type="ARBA" id="ARBA00023242"/>
    </source>
</evidence>
<dbReference type="Pfam" id="PF00076">
    <property type="entry name" value="RRM_1"/>
    <property type="match status" value="1"/>
</dbReference>
<keyword evidence="5" id="KW-0539">Nucleus</keyword>
<sequence>MAKAHPDEKYQLQGCVTIQDQHYNKDVIACGASGINAFKFNADAPAFVPRAPVPAPPPASVPVSGYFLPCFPIFGGTNGTDWLFLGDQDTISLVSKSNATSPTQQSKHVLTEELQKKIIKQMEYQFSDMSLLANDNLAKQIYKDHEGYVPIANVASTKKIKSFVGSNHQLLAQALRASTKLDVSNDGKRVKRKVPFTDKVKEELQLRTIVAENLPDDHSHQNIEKIFNVAGCVKTIRICHPQDPNTRSKGDFIISTKLHALVEFENSESAERAVEKLNDQKNWRKGLRVRCLLRRSPKSVLKSKKSEFDGLLDDDETPPGSSIVSPELSPRPIISDSPPENNGYESSGASKTKAWNKGRGKPRHRLTSSHSGRGLLSLSPQSNNGIFILGEAPLTRQNAKGPKMPDGTRGFTMGRGKPISVSVPIQTCQAVV</sequence>
<keyword evidence="4" id="KW-0804">Transcription</keyword>
<dbReference type="InterPro" id="IPR036388">
    <property type="entry name" value="WH-like_DNA-bd_sf"/>
</dbReference>
<dbReference type="GO" id="GO:1990904">
    <property type="term" value="C:ribonucleoprotein complex"/>
    <property type="evidence" value="ECO:0007669"/>
    <property type="project" value="InterPro"/>
</dbReference>
<keyword evidence="3" id="KW-0805">Transcription regulation</keyword>
<accession>A0A068TP58</accession>
<dbReference type="PANTHER" id="PTHR22792:SF62">
    <property type="entry name" value="LA-RELATED PROTEIN 7"/>
    <property type="match status" value="1"/>
</dbReference>
<gene>
    <name evidence="10" type="ORF">GSCOC_T00014391001</name>
</gene>
<dbReference type="GO" id="GO:0006396">
    <property type="term" value="P:RNA processing"/>
    <property type="evidence" value="ECO:0007669"/>
    <property type="project" value="InterPro"/>
</dbReference>
<dbReference type="EMBL" id="HG739085">
    <property type="protein sequence ID" value="CDO97143.1"/>
    <property type="molecule type" value="Genomic_DNA"/>
</dbReference>
<dbReference type="InterPro" id="IPR012677">
    <property type="entry name" value="Nucleotide-bd_a/b_plait_sf"/>
</dbReference>
<evidence type="ECO:0000256" key="6">
    <source>
        <dbReference type="PROSITE-ProRule" id="PRU00332"/>
    </source>
</evidence>
<dbReference type="InterPro" id="IPR035979">
    <property type="entry name" value="RBD_domain_sf"/>
</dbReference>
<dbReference type="PhylomeDB" id="A0A068TP58"/>
<dbReference type="Proteomes" id="UP000295252">
    <property type="component" value="Chromosome IV"/>
</dbReference>
<dbReference type="InterPro" id="IPR006630">
    <property type="entry name" value="La_HTH"/>
</dbReference>
<dbReference type="Gene3D" id="1.10.10.10">
    <property type="entry name" value="Winged helix-like DNA-binding domain superfamily/Winged helix DNA-binding domain"/>
    <property type="match status" value="1"/>
</dbReference>
<dbReference type="PROSITE" id="PS50961">
    <property type="entry name" value="HTH_LA"/>
    <property type="match status" value="1"/>
</dbReference>
<dbReference type="Pfam" id="PF05383">
    <property type="entry name" value="La"/>
    <property type="match status" value="1"/>
</dbReference>
<dbReference type="AlphaFoldDB" id="A0A068TP58"/>
<keyword evidence="11" id="KW-1185">Reference proteome</keyword>
<organism evidence="10 11">
    <name type="scientific">Coffea canephora</name>
    <name type="common">Robusta coffee</name>
    <dbReference type="NCBI Taxonomy" id="49390"/>
    <lineage>
        <taxon>Eukaryota</taxon>
        <taxon>Viridiplantae</taxon>
        <taxon>Streptophyta</taxon>
        <taxon>Embryophyta</taxon>
        <taxon>Tracheophyta</taxon>
        <taxon>Spermatophyta</taxon>
        <taxon>Magnoliopsida</taxon>
        <taxon>eudicotyledons</taxon>
        <taxon>Gunneridae</taxon>
        <taxon>Pentapetalae</taxon>
        <taxon>asterids</taxon>
        <taxon>lamiids</taxon>
        <taxon>Gentianales</taxon>
        <taxon>Rubiaceae</taxon>
        <taxon>Ixoroideae</taxon>
        <taxon>Gardenieae complex</taxon>
        <taxon>Bertiereae - Coffeeae clade</taxon>
        <taxon>Coffeeae</taxon>
        <taxon>Coffea</taxon>
    </lineage>
</organism>
<evidence type="ECO:0000256" key="7">
    <source>
        <dbReference type="SAM" id="MobiDB-lite"/>
    </source>
</evidence>
<keyword evidence="2 6" id="KW-0694">RNA-binding</keyword>
<dbReference type="InterPro" id="IPR045180">
    <property type="entry name" value="La_dom_prot"/>
</dbReference>
<dbReference type="SMART" id="SM00715">
    <property type="entry name" value="LA"/>
    <property type="match status" value="1"/>
</dbReference>
<evidence type="ECO:0000256" key="4">
    <source>
        <dbReference type="ARBA" id="ARBA00023163"/>
    </source>
</evidence>
<dbReference type="SUPFAM" id="SSF46785">
    <property type="entry name" value="Winged helix' DNA-binding domain"/>
    <property type="match status" value="1"/>
</dbReference>
<reference evidence="11" key="1">
    <citation type="journal article" date="2014" name="Science">
        <title>The coffee genome provides insight into the convergent evolution of caffeine biosynthesis.</title>
        <authorList>
            <person name="Denoeud F."/>
            <person name="Carretero-Paulet L."/>
            <person name="Dereeper A."/>
            <person name="Droc G."/>
            <person name="Guyot R."/>
            <person name="Pietrella M."/>
            <person name="Zheng C."/>
            <person name="Alberti A."/>
            <person name="Anthony F."/>
            <person name="Aprea G."/>
            <person name="Aury J.M."/>
            <person name="Bento P."/>
            <person name="Bernard M."/>
            <person name="Bocs S."/>
            <person name="Campa C."/>
            <person name="Cenci A."/>
            <person name="Combes M.C."/>
            <person name="Crouzillat D."/>
            <person name="Da Silva C."/>
            <person name="Daddiego L."/>
            <person name="De Bellis F."/>
            <person name="Dussert S."/>
            <person name="Garsmeur O."/>
            <person name="Gayraud T."/>
            <person name="Guignon V."/>
            <person name="Jahn K."/>
            <person name="Jamilloux V."/>
            <person name="Joet T."/>
            <person name="Labadie K."/>
            <person name="Lan T."/>
            <person name="Leclercq J."/>
            <person name="Lepelley M."/>
            <person name="Leroy T."/>
            <person name="Li L.T."/>
            <person name="Librado P."/>
            <person name="Lopez L."/>
            <person name="Munoz A."/>
            <person name="Noel B."/>
            <person name="Pallavicini A."/>
            <person name="Perrotta G."/>
            <person name="Poncet V."/>
            <person name="Pot D."/>
            <person name="Priyono X."/>
            <person name="Rigoreau M."/>
            <person name="Rouard M."/>
            <person name="Rozas J."/>
            <person name="Tranchant-Dubreuil C."/>
            <person name="VanBuren R."/>
            <person name="Zhang Q."/>
            <person name="Andrade A.C."/>
            <person name="Argout X."/>
            <person name="Bertrand B."/>
            <person name="de Kochko A."/>
            <person name="Graziosi G."/>
            <person name="Henry R.J."/>
            <person name="Jayarama X."/>
            <person name="Ming R."/>
            <person name="Nagai C."/>
            <person name="Rounsley S."/>
            <person name="Sankoff D."/>
            <person name="Giuliano G."/>
            <person name="Albert V.A."/>
            <person name="Wincker P."/>
            <person name="Lashermes P."/>
        </authorList>
    </citation>
    <scope>NUCLEOTIDE SEQUENCE [LARGE SCALE GENOMIC DNA]</scope>
    <source>
        <strain evidence="11">cv. DH200-94</strain>
    </source>
</reference>
<evidence type="ECO:0000259" key="8">
    <source>
        <dbReference type="PROSITE" id="PS50102"/>
    </source>
</evidence>
<evidence type="ECO:0000313" key="11">
    <source>
        <dbReference type="Proteomes" id="UP000295252"/>
    </source>
</evidence>
<comment type="subcellular location">
    <subcellularLocation>
        <location evidence="1">Nucleus</location>
    </subcellularLocation>
</comment>
<evidence type="ECO:0000313" key="10">
    <source>
        <dbReference type="EMBL" id="CDO97143.1"/>
    </source>
</evidence>
<dbReference type="InParanoid" id="A0A068TP58"/>
<dbReference type="PRINTS" id="PR00302">
    <property type="entry name" value="LUPUSLA"/>
</dbReference>
<dbReference type="OrthoDB" id="435402at2759"/>
<evidence type="ECO:0000256" key="3">
    <source>
        <dbReference type="ARBA" id="ARBA00023015"/>
    </source>
</evidence>
<evidence type="ECO:0000256" key="2">
    <source>
        <dbReference type="ARBA" id="ARBA00022884"/>
    </source>
</evidence>
<dbReference type="FunCoup" id="A0A068TP58">
    <property type="interactions" value="203"/>
</dbReference>
<dbReference type="SUPFAM" id="SSF54928">
    <property type="entry name" value="RNA-binding domain, RBD"/>
    <property type="match status" value="1"/>
</dbReference>
<dbReference type="InterPro" id="IPR002344">
    <property type="entry name" value="Lupus_La"/>
</dbReference>
<feature type="region of interest" description="Disordered" evidence="7">
    <location>
        <begin position="307"/>
        <end position="377"/>
    </location>
</feature>
<evidence type="ECO:0008006" key="12">
    <source>
        <dbReference type="Google" id="ProtNLM"/>
    </source>
</evidence>
<evidence type="ECO:0000256" key="1">
    <source>
        <dbReference type="ARBA" id="ARBA00004123"/>
    </source>
</evidence>
<protein>
    <recommendedName>
        <fullName evidence="12">HTH La-type RNA-binding domain-containing protein</fullName>
    </recommendedName>
</protein>
<feature type="compositionally biased region" description="Polar residues" evidence="7">
    <location>
        <begin position="338"/>
        <end position="350"/>
    </location>
</feature>
<dbReference type="GO" id="GO:0003723">
    <property type="term" value="F:RNA binding"/>
    <property type="evidence" value="ECO:0007669"/>
    <property type="project" value="UniProtKB-UniRule"/>
</dbReference>
<dbReference type="PROSITE" id="PS50102">
    <property type="entry name" value="RRM"/>
    <property type="match status" value="1"/>
</dbReference>
<name>A0A068TP58_COFCA</name>
<dbReference type="InterPro" id="IPR000504">
    <property type="entry name" value="RRM_dom"/>
</dbReference>
<dbReference type="GO" id="GO:0005634">
    <property type="term" value="C:nucleus"/>
    <property type="evidence" value="ECO:0007669"/>
    <property type="project" value="UniProtKB-SubCell"/>
</dbReference>
<dbReference type="STRING" id="49390.A0A068TP58"/>
<dbReference type="OMA" id="RKSDYDH"/>
<feature type="domain" description="RRM" evidence="8">
    <location>
        <begin position="207"/>
        <end position="296"/>
    </location>
</feature>
<dbReference type="InterPro" id="IPR036390">
    <property type="entry name" value="WH_DNA-bd_sf"/>
</dbReference>
<evidence type="ECO:0000259" key="9">
    <source>
        <dbReference type="PROSITE" id="PS50961"/>
    </source>
</evidence>
<dbReference type="Gramene" id="CDO97143">
    <property type="protein sequence ID" value="CDO97143"/>
    <property type="gene ID" value="GSCOC_T00014391001"/>
</dbReference>
<dbReference type="PANTHER" id="PTHR22792">
    <property type="entry name" value="LUPUS LA PROTEIN-RELATED"/>
    <property type="match status" value="1"/>
</dbReference>
<feature type="compositionally biased region" description="Basic residues" evidence="7">
    <location>
        <begin position="354"/>
        <end position="367"/>
    </location>
</feature>
<proteinExistence type="predicted"/>
<feature type="compositionally biased region" description="Low complexity" evidence="7">
    <location>
        <begin position="368"/>
        <end position="377"/>
    </location>
</feature>
<feature type="domain" description="HTH La-type RNA-binding" evidence="9">
    <location>
        <begin position="108"/>
        <end position="200"/>
    </location>
</feature>